<evidence type="ECO:0000256" key="1">
    <source>
        <dbReference type="SAM" id="Phobius"/>
    </source>
</evidence>
<reference evidence="2 3" key="1">
    <citation type="submission" date="2020-01" db="EMBL/GenBank/DDBJ databases">
        <title>Genomes of bacteria type strains.</title>
        <authorList>
            <person name="Chen J."/>
            <person name="Zhu S."/>
            <person name="Chen J."/>
        </authorList>
    </citation>
    <scope>NUCLEOTIDE SEQUENCE [LARGE SCALE GENOMIC DNA]</scope>
    <source>
        <strain evidence="2 3">KCTC 52919</strain>
    </source>
</reference>
<organism evidence="2 3">
    <name type="scientific">Aurantimonas aggregata</name>
    <dbReference type="NCBI Taxonomy" id="2047720"/>
    <lineage>
        <taxon>Bacteria</taxon>
        <taxon>Pseudomonadati</taxon>
        <taxon>Pseudomonadota</taxon>
        <taxon>Alphaproteobacteria</taxon>
        <taxon>Hyphomicrobiales</taxon>
        <taxon>Aurantimonadaceae</taxon>
        <taxon>Aurantimonas</taxon>
    </lineage>
</organism>
<dbReference type="EMBL" id="JAAAMJ010000002">
    <property type="protein sequence ID" value="NDV86273.1"/>
    <property type="molecule type" value="Genomic_DNA"/>
</dbReference>
<feature type="transmembrane region" description="Helical" evidence="1">
    <location>
        <begin position="61"/>
        <end position="85"/>
    </location>
</feature>
<sequence length="98" mass="10098">MRFFLRLIGSLFLAIGVVFAAGDIARSLAADATRLMPVGEALALLGIGVDPAATGSATATVAYAAVSGWSVAITAGAIGILFLILGRARRRVRRDALR</sequence>
<dbReference type="RefSeq" id="WP_163042998.1">
    <property type="nucleotide sequence ID" value="NZ_JAAAMJ010000002.1"/>
</dbReference>
<keyword evidence="1" id="KW-1133">Transmembrane helix</keyword>
<accession>A0A6L9MEH6</accession>
<keyword evidence="1" id="KW-0472">Membrane</keyword>
<comment type="caution">
    <text evidence="2">The sequence shown here is derived from an EMBL/GenBank/DDBJ whole genome shotgun (WGS) entry which is preliminary data.</text>
</comment>
<name>A0A6L9MEH6_9HYPH</name>
<keyword evidence="1" id="KW-0812">Transmembrane</keyword>
<evidence type="ECO:0000313" key="3">
    <source>
        <dbReference type="Proteomes" id="UP000476332"/>
    </source>
</evidence>
<dbReference type="Proteomes" id="UP000476332">
    <property type="component" value="Unassembled WGS sequence"/>
</dbReference>
<keyword evidence="3" id="KW-1185">Reference proteome</keyword>
<gene>
    <name evidence="2" type="ORF">GTW51_06105</name>
</gene>
<protein>
    <submittedName>
        <fullName evidence="2">Uncharacterized protein</fullName>
    </submittedName>
</protein>
<proteinExistence type="predicted"/>
<dbReference type="AlphaFoldDB" id="A0A6L9MEH6"/>
<evidence type="ECO:0000313" key="2">
    <source>
        <dbReference type="EMBL" id="NDV86273.1"/>
    </source>
</evidence>